<accession>A0A2N5NKT7</accession>
<proteinExistence type="predicted"/>
<keyword evidence="1" id="KW-0812">Transmembrane</keyword>
<feature type="transmembrane region" description="Helical" evidence="1">
    <location>
        <begin position="12"/>
        <end position="32"/>
    </location>
</feature>
<organism evidence="2 3">
    <name type="scientific">Mediterraneibacter gnavus</name>
    <name type="common">Ruminococcus gnavus</name>
    <dbReference type="NCBI Taxonomy" id="33038"/>
    <lineage>
        <taxon>Bacteria</taxon>
        <taxon>Bacillati</taxon>
        <taxon>Bacillota</taxon>
        <taxon>Clostridia</taxon>
        <taxon>Lachnospirales</taxon>
        <taxon>Lachnospiraceae</taxon>
        <taxon>Mediterraneibacter</taxon>
    </lineage>
</organism>
<protein>
    <recommendedName>
        <fullName evidence="4">Spore cortex protein YabQ (Spore_YabQ)</fullName>
    </recommendedName>
</protein>
<dbReference type="NCBIfam" id="TIGR02893">
    <property type="entry name" value="spore_yabQ"/>
    <property type="match status" value="1"/>
</dbReference>
<dbReference type="InterPro" id="IPR019074">
    <property type="entry name" value="YabQ"/>
</dbReference>
<name>A0A2N5NKT7_MEDGN</name>
<evidence type="ECO:0000256" key="1">
    <source>
        <dbReference type="SAM" id="Phobius"/>
    </source>
</evidence>
<comment type="caution">
    <text evidence="2">The sequence shown here is derived from an EMBL/GenBank/DDBJ whole genome shotgun (WGS) entry which is preliminary data.</text>
</comment>
<dbReference type="EMBL" id="NIHM01000004">
    <property type="protein sequence ID" value="PLT56944.1"/>
    <property type="molecule type" value="Genomic_DNA"/>
</dbReference>
<feature type="transmembrane region" description="Helical" evidence="1">
    <location>
        <begin position="41"/>
        <end position="60"/>
    </location>
</feature>
<keyword evidence="1" id="KW-1133">Transmembrane helix</keyword>
<dbReference type="Pfam" id="PF09578">
    <property type="entry name" value="Spore_YabQ"/>
    <property type="match status" value="1"/>
</dbReference>
<sequence length="108" mass="12480">MMLGIETEVVIFFYAALTGMVLFCGYQILLLIRRLVRHHPLAVGVEDIGFWLLVSAYVFRQMYCTTYGSIRWFFVLGIAAGLLTAVGVQHLLKRIFRKLKKHEKTRKS</sequence>
<gene>
    <name evidence="2" type="ORF">CDL18_04600</name>
</gene>
<reference evidence="2 3" key="1">
    <citation type="journal article" date="2017" name="Genome Med.">
        <title>A novel Ruminococcus gnavus clade enriched in inflammatory bowel disease patients.</title>
        <authorList>
            <person name="Hall A.B."/>
            <person name="Yassour M."/>
            <person name="Sauk J."/>
            <person name="Garner A."/>
            <person name="Jiang X."/>
            <person name="Arthur T."/>
            <person name="Lagoudas G.K."/>
            <person name="Vatanen T."/>
            <person name="Fornelos N."/>
            <person name="Wilson R."/>
            <person name="Bertha M."/>
            <person name="Cohen M."/>
            <person name="Garber J."/>
            <person name="Khalili H."/>
            <person name="Gevers D."/>
            <person name="Ananthakrishnan A.N."/>
            <person name="Kugathasan S."/>
            <person name="Lander E.S."/>
            <person name="Blainey P."/>
            <person name="Vlamakis H."/>
            <person name="Xavier R.J."/>
            <person name="Huttenhower C."/>
        </authorList>
    </citation>
    <scope>NUCLEOTIDE SEQUENCE [LARGE SCALE GENOMIC DNA]</scope>
    <source>
        <strain evidence="2 3">RJX1118</strain>
    </source>
</reference>
<evidence type="ECO:0008006" key="4">
    <source>
        <dbReference type="Google" id="ProtNLM"/>
    </source>
</evidence>
<keyword evidence="1" id="KW-0472">Membrane</keyword>
<dbReference type="Proteomes" id="UP000234849">
    <property type="component" value="Unassembled WGS sequence"/>
</dbReference>
<dbReference type="AlphaFoldDB" id="A0A2N5NKT7"/>
<dbReference type="RefSeq" id="WP_101879290.1">
    <property type="nucleotide sequence ID" value="NZ_JAPRAU010000002.1"/>
</dbReference>
<evidence type="ECO:0000313" key="3">
    <source>
        <dbReference type="Proteomes" id="UP000234849"/>
    </source>
</evidence>
<evidence type="ECO:0000313" key="2">
    <source>
        <dbReference type="EMBL" id="PLT56944.1"/>
    </source>
</evidence>
<feature type="transmembrane region" description="Helical" evidence="1">
    <location>
        <begin position="72"/>
        <end position="92"/>
    </location>
</feature>